<evidence type="ECO:0000313" key="9">
    <source>
        <dbReference type="EMBL" id="CAJ0602752.1"/>
    </source>
</evidence>
<evidence type="ECO:0000256" key="2">
    <source>
        <dbReference type="ARBA" id="ARBA00012544"/>
    </source>
</evidence>
<keyword evidence="7" id="KW-0812">Transmembrane</keyword>
<reference evidence="9" key="1">
    <citation type="submission" date="2023-07" db="EMBL/GenBank/DDBJ databases">
        <authorList>
            <consortium name="CYATHOMIX"/>
        </authorList>
    </citation>
    <scope>NUCLEOTIDE SEQUENCE</scope>
    <source>
        <strain evidence="9">N/A</strain>
    </source>
</reference>
<evidence type="ECO:0000256" key="7">
    <source>
        <dbReference type="SAM" id="Phobius"/>
    </source>
</evidence>
<protein>
    <recommendedName>
        <fullName evidence="2">glucuronosyltransferase</fullName>
        <ecNumber evidence="2">2.4.1.17</ecNumber>
    </recommendedName>
</protein>
<keyword evidence="7" id="KW-0472">Membrane</keyword>
<evidence type="ECO:0000256" key="4">
    <source>
        <dbReference type="ARBA" id="ARBA00022679"/>
    </source>
</evidence>
<dbReference type="SUPFAM" id="SSF53756">
    <property type="entry name" value="UDP-Glycosyltransferase/glycogen phosphorylase"/>
    <property type="match status" value="1"/>
</dbReference>
<evidence type="ECO:0000256" key="1">
    <source>
        <dbReference type="ARBA" id="ARBA00009995"/>
    </source>
</evidence>
<feature type="chain" id="PRO_5041418138" description="glucuronosyltransferase" evidence="8">
    <location>
        <begin position="24"/>
        <end position="548"/>
    </location>
</feature>
<dbReference type="Proteomes" id="UP001176961">
    <property type="component" value="Unassembled WGS sequence"/>
</dbReference>
<dbReference type="PANTHER" id="PTHR48043:SF145">
    <property type="entry name" value="FI06409P-RELATED"/>
    <property type="match status" value="1"/>
</dbReference>
<proteinExistence type="inferred from homology"/>
<dbReference type="Gene3D" id="3.40.50.2000">
    <property type="entry name" value="Glycogen Phosphorylase B"/>
    <property type="match status" value="1"/>
</dbReference>
<name>A0AA36MAQ1_CYLNA</name>
<dbReference type="CDD" id="cd03784">
    <property type="entry name" value="GT1_Gtf-like"/>
    <property type="match status" value="1"/>
</dbReference>
<dbReference type="EC" id="2.4.1.17" evidence="2"/>
<keyword evidence="10" id="KW-1185">Reference proteome</keyword>
<dbReference type="EMBL" id="CATQJL010000305">
    <property type="protein sequence ID" value="CAJ0602752.1"/>
    <property type="molecule type" value="Genomic_DNA"/>
</dbReference>
<dbReference type="InterPro" id="IPR050271">
    <property type="entry name" value="UDP-glycosyltransferase"/>
</dbReference>
<evidence type="ECO:0000256" key="3">
    <source>
        <dbReference type="ARBA" id="ARBA00022676"/>
    </source>
</evidence>
<organism evidence="9 10">
    <name type="scientific">Cylicocyclus nassatus</name>
    <name type="common">Nematode worm</name>
    <dbReference type="NCBI Taxonomy" id="53992"/>
    <lineage>
        <taxon>Eukaryota</taxon>
        <taxon>Metazoa</taxon>
        <taxon>Ecdysozoa</taxon>
        <taxon>Nematoda</taxon>
        <taxon>Chromadorea</taxon>
        <taxon>Rhabditida</taxon>
        <taxon>Rhabditina</taxon>
        <taxon>Rhabditomorpha</taxon>
        <taxon>Strongyloidea</taxon>
        <taxon>Strongylidae</taxon>
        <taxon>Cylicocyclus</taxon>
    </lineage>
</organism>
<dbReference type="Pfam" id="PF00201">
    <property type="entry name" value="UDPGT"/>
    <property type="match status" value="1"/>
</dbReference>
<gene>
    <name evidence="9" type="ORF">CYNAS_LOCUS14735</name>
</gene>
<evidence type="ECO:0000256" key="8">
    <source>
        <dbReference type="SAM" id="SignalP"/>
    </source>
</evidence>
<comment type="catalytic activity">
    <reaction evidence="6">
        <text>glucuronate acceptor + UDP-alpha-D-glucuronate = acceptor beta-D-glucuronoside + UDP + H(+)</text>
        <dbReference type="Rhea" id="RHEA:21032"/>
        <dbReference type="ChEBI" id="CHEBI:15378"/>
        <dbReference type="ChEBI" id="CHEBI:58052"/>
        <dbReference type="ChEBI" id="CHEBI:58223"/>
        <dbReference type="ChEBI" id="CHEBI:132367"/>
        <dbReference type="ChEBI" id="CHEBI:132368"/>
        <dbReference type="EC" id="2.4.1.17"/>
    </reaction>
</comment>
<comment type="similarity">
    <text evidence="1">Belongs to the UDP-glycosyltransferase family.</text>
</comment>
<comment type="caution">
    <text evidence="9">The sequence shown here is derived from an EMBL/GenBank/DDBJ whole genome shotgun (WGS) entry which is preliminary data.</text>
</comment>
<accession>A0AA36MAQ1</accession>
<dbReference type="GO" id="GO:0015020">
    <property type="term" value="F:glucuronosyltransferase activity"/>
    <property type="evidence" value="ECO:0007669"/>
    <property type="project" value="UniProtKB-EC"/>
</dbReference>
<keyword evidence="7" id="KW-1133">Transmembrane helix</keyword>
<sequence length="548" mass="62197">MMLPMPISLCYFLLHTCCYYSTAYKMALFVPSIVNSQVLFNRRIAQILADAGHDVTMIFINSLNSDSESKYVDVENNIKIYYVNASGGMSKKEFLDMQESIIFEDLSIWDKRLHEGMARMTTLSRVTCQKMVENKELLKWLTAERFDIAFSHVVGLCPIGLIYKAQIPTWIWLDSTPLADYVAYFMGMPIIPSYIPPYIMEAADRMSFLERTKSFLGHLLLVPMWKRLLADRETEIFREQLDPDFPDLVDLAKNCPLVMVNSNELYDFPRPTLAKVINIGGVGIQMKKSKPLDSGFQHIYDRATGVFVFSFGSIAPSHKMPMSWKEAFIGAFKRYPSYHFIWRYVGSDLQGKLPPNVHTFKWLPQSDLLQSNKTISLITHGGYNSVQEAITAGIPLLVIPLFGDQPKNAKLAEKHGIAIVLQKSDLSADSIAAAINKVLTDKSYSGKVKRLSQMLKKKPVSVSQLLVRWTEFVAEFKTLENLIPAGNKLNFIQYYSLDVIAFLSLLVLLTALIVWKLLRFAIAKTFDIMYALSGIVANRPEQIKVKSE</sequence>
<feature type="signal peptide" evidence="8">
    <location>
        <begin position="1"/>
        <end position="23"/>
    </location>
</feature>
<keyword evidence="4" id="KW-0808">Transferase</keyword>
<feature type="transmembrane region" description="Helical" evidence="7">
    <location>
        <begin position="494"/>
        <end position="515"/>
    </location>
</feature>
<evidence type="ECO:0000256" key="6">
    <source>
        <dbReference type="ARBA" id="ARBA00047475"/>
    </source>
</evidence>
<evidence type="ECO:0000256" key="5">
    <source>
        <dbReference type="ARBA" id="ARBA00022729"/>
    </source>
</evidence>
<dbReference type="AlphaFoldDB" id="A0AA36MAQ1"/>
<keyword evidence="5 8" id="KW-0732">Signal</keyword>
<dbReference type="InterPro" id="IPR002213">
    <property type="entry name" value="UDP_glucos_trans"/>
</dbReference>
<evidence type="ECO:0000313" key="10">
    <source>
        <dbReference type="Proteomes" id="UP001176961"/>
    </source>
</evidence>
<dbReference type="PANTHER" id="PTHR48043">
    <property type="entry name" value="EG:EG0003.4 PROTEIN-RELATED"/>
    <property type="match status" value="1"/>
</dbReference>
<dbReference type="FunFam" id="3.40.50.2000:FF:000021">
    <property type="entry name" value="UDP-glucuronosyltransferase"/>
    <property type="match status" value="1"/>
</dbReference>
<keyword evidence="3" id="KW-0328">Glycosyltransferase</keyword>